<gene>
    <name evidence="1" type="ORF">Gocc_0966</name>
</gene>
<dbReference type="AlphaFoldDB" id="A0A7M2YZ75"/>
<proteinExistence type="predicted"/>
<comment type="caution">
    <text evidence="1">The sequence shown here is derived from an EMBL/GenBank/DDBJ whole genome shotgun (WGS) entry which is preliminary data.</text>
</comment>
<reference evidence="2" key="2">
    <citation type="journal article" date="2019" name="MicrobiologyOpen">
        <title>High-quality draft genome sequence of Gaiella occulta isolated from a 150 meter deep mineral water borehole and comparison with the genome sequences of other deep-branching lineages of the phylum Actinobacteria.</title>
        <authorList>
            <person name="Severino R."/>
            <person name="Froufe H.J.C."/>
            <person name="Barroso C."/>
            <person name="Albuquerque L."/>
            <person name="Lobo-da-Cunha A."/>
            <person name="da Costa M.S."/>
            <person name="Egas C."/>
        </authorList>
    </citation>
    <scope>NUCLEOTIDE SEQUENCE [LARGE SCALE GENOMIC DNA]</scope>
    <source>
        <strain evidence="2">F2-233</strain>
    </source>
</reference>
<name>A0A7M2YZ75_9ACTN</name>
<dbReference type="EMBL" id="QQZY01000002">
    <property type="protein sequence ID" value="RDI75168.1"/>
    <property type="molecule type" value="Genomic_DNA"/>
</dbReference>
<protein>
    <recommendedName>
        <fullName evidence="3">Transcriptional regulator AbiEi antitoxin N-terminal domain-containing protein</fullName>
    </recommendedName>
</protein>
<dbReference type="Proteomes" id="UP000254134">
    <property type="component" value="Unassembled WGS sequence"/>
</dbReference>
<evidence type="ECO:0000313" key="1">
    <source>
        <dbReference type="EMBL" id="RDI75168.1"/>
    </source>
</evidence>
<reference evidence="1 2" key="1">
    <citation type="submission" date="2018-07" db="EMBL/GenBank/DDBJ databases">
        <title>High-quality-draft genome sequence of Gaiella occulta.</title>
        <authorList>
            <person name="Severino R."/>
            <person name="Froufe H.J.C."/>
            <person name="Rainey F.A."/>
            <person name="Barroso C."/>
            <person name="Albuquerque L."/>
            <person name="Lobo-Da-Cunha A."/>
            <person name="Da Costa M.S."/>
            <person name="Egas C."/>
        </authorList>
    </citation>
    <scope>NUCLEOTIDE SEQUENCE [LARGE SCALE GENOMIC DNA]</scope>
    <source>
        <strain evidence="1 2">F2-233</strain>
    </source>
</reference>
<evidence type="ECO:0008006" key="3">
    <source>
        <dbReference type="Google" id="ProtNLM"/>
    </source>
</evidence>
<evidence type="ECO:0000313" key="2">
    <source>
        <dbReference type="Proteomes" id="UP000254134"/>
    </source>
</evidence>
<keyword evidence="2" id="KW-1185">Reference proteome</keyword>
<sequence>MATRKPAAILREAFAPGDPVSLDEAAAVFGGDRERASQSLTHLAASGYFERVRQRLWVRSGAPADRYRVGSRVASPYAFAYGSALALHGAGSAERSEVLVATPRRFAAFEYDGVLYRRALPWAEQGRVRVPAGPEFVWATTRERTLVDCVRVPANAGGLAELLRAAEALTRLDSAEILTWVDNYGEANLAARVGFVLEALDLADDALLDRLERRRPRARVYLEAGRRGGRLVRRWNLIVPEHLQPARNDVP</sequence>
<accession>A0A7M2YZ75</accession>
<organism evidence="1 2">
    <name type="scientific">Gaiella occulta</name>
    <dbReference type="NCBI Taxonomy" id="1002870"/>
    <lineage>
        <taxon>Bacteria</taxon>
        <taxon>Bacillati</taxon>
        <taxon>Actinomycetota</taxon>
        <taxon>Thermoleophilia</taxon>
        <taxon>Gaiellales</taxon>
        <taxon>Gaiellaceae</taxon>
        <taxon>Gaiella</taxon>
    </lineage>
</organism>